<protein>
    <recommendedName>
        <fullName evidence="3">Abortive phage infection protein</fullName>
    </recommendedName>
</protein>
<organism evidence="1 2">
    <name type="scientific">Gardnerella vaginalis</name>
    <dbReference type="NCBI Taxonomy" id="2702"/>
    <lineage>
        <taxon>Bacteria</taxon>
        <taxon>Bacillati</taxon>
        <taxon>Actinomycetota</taxon>
        <taxon>Actinomycetes</taxon>
        <taxon>Bifidobacteriales</taxon>
        <taxon>Bifidobacteriaceae</taxon>
        <taxon>Gardnerella</taxon>
    </lineage>
</organism>
<dbReference type="Pfam" id="PF08843">
    <property type="entry name" value="AbiEii"/>
    <property type="match status" value="1"/>
</dbReference>
<sequence>MNLTDAQIRGRIKNLAEHNNADPRVLMRLYMMERYLERVSVSKYHNNFIVKGGVLVTSLLGISMRSTMDIDTTIQNYDLSIENTKKMIENISSIDIGDGVDFTIKSVMKIMDDMEYPGIRFALDSRIGRMITPIKIDVSTGATITPRAIEYDYKLMLENRSISILSYNIETVFAEKLQTILSRGILNTRMRDFYDVHVLLVSHKREIDREILKRAFCATCKNRKTENIIDNLKSIYESIACDEKLSLLWLLYQRKYSYAKDIDFSSVLLSLYALLKLLE</sequence>
<dbReference type="EMBL" id="LRQA01000040">
    <property type="protein sequence ID" value="KXA17972.1"/>
    <property type="molecule type" value="Genomic_DNA"/>
</dbReference>
<dbReference type="AlphaFoldDB" id="A0A133NNU6"/>
<reference evidence="1 2" key="1">
    <citation type="submission" date="2016-01" db="EMBL/GenBank/DDBJ databases">
        <authorList>
            <person name="Oliw E.H."/>
        </authorList>
    </citation>
    <scope>NUCLEOTIDE SEQUENCE [LARGE SCALE GENOMIC DNA]</scope>
    <source>
        <strain evidence="1 2">GED7760B</strain>
    </source>
</reference>
<comment type="caution">
    <text evidence="1">The sequence shown here is derived from an EMBL/GenBank/DDBJ whole genome shotgun (WGS) entry which is preliminary data.</text>
</comment>
<dbReference type="InterPro" id="IPR014942">
    <property type="entry name" value="AbiEii"/>
</dbReference>
<dbReference type="OrthoDB" id="9808443at2"/>
<dbReference type="Proteomes" id="UP000070558">
    <property type="component" value="Unassembled WGS sequence"/>
</dbReference>
<evidence type="ECO:0000313" key="1">
    <source>
        <dbReference type="EMBL" id="KXA17972.1"/>
    </source>
</evidence>
<dbReference type="RefSeq" id="WP_060786941.1">
    <property type="nucleotide sequence ID" value="NZ_KQ956819.1"/>
</dbReference>
<accession>A0A133NNU6</accession>
<gene>
    <name evidence="1" type="ORF">HMPREF3216_00755</name>
</gene>
<name>A0A133NNU6_GARVA</name>
<evidence type="ECO:0008006" key="3">
    <source>
        <dbReference type="Google" id="ProtNLM"/>
    </source>
</evidence>
<dbReference type="PATRIC" id="fig|2702.99.peg.736"/>
<evidence type="ECO:0000313" key="2">
    <source>
        <dbReference type="Proteomes" id="UP000070558"/>
    </source>
</evidence>
<proteinExistence type="predicted"/>